<dbReference type="InterPro" id="IPR013785">
    <property type="entry name" value="Aldolase_TIM"/>
</dbReference>
<name>A0A2H9PE62_9BACT</name>
<evidence type="ECO:0000313" key="1">
    <source>
        <dbReference type="EMBL" id="PIZ17005.1"/>
    </source>
</evidence>
<sequence>MKGFAEKEKKVITLENNYLKLVVDGKGRTVNLVGKETKKDYAAKKKTPLFLIKEKEKIYKPLSCTFDNDRFSVEFEGIEVNATVGVECKKNYFVFEVLSISGDVDEFTFLNLEVKPRKYTNNMSGTASDDSFSFCMRHLNLQVSPPFPPMMQATSCKKYGIKAAKTSLIGCPKEKLRDILKELVVDEKLLHSRCGGPFALDAEENRSSYAFSYDLSESNVEKWIEIAKKGGIEIIHFNGWYESLGSYRIRKDFFPNGLEGLKDAIGKIHAAGLKAGMHCLTGFITPGDPFTTPVPDKRLKKDRIFTLTAALDEKQVEIPILESPRGLDKILAYASQGNVIQIDDELIQYFDYTEKPPYKLINCTRGAFNTKVSSHNKSSPLHHLWTRYGSFYPDENSTLVDEVADCIAKVFNECDFDMIYMDGSEGIGDWYAVGRMRHAIFGRIKKPIRVEASQWGYHSWTYHSVIGAWDSAIRGFKGFADEHCRLNRIWRDGSMMNAQLGWWGIPGPGEFNDAILADDIEYLACKSLANDFPMSFHHIKVGEPDNARLDEFLDILGKYEKLRLSRYFPESILRKIVKPKEEFRLAKAGGKWNLYPVDYITHKVTGLNDGSSCWTIQNKHSGQPFKLRLRALCGVEPYDSKDSIVLADFSRKNEFKVTLKGTGSCSLVPSLKGKKSGWYTAKSNKISKSGAWTRISKVFKPEINIAKYAALGVWVYGDGNGELLNIQPGHPIQYWFCFDEHYIDINFKGWKYFELLLCERDADRFFDYTWPYKEIGESYRDRIPDDYTFILNIQDVMSICGAQLKRDHLQSINIYYNNLPPKNQVKCCISPIKALPVAKVKLESPCITIRDRKIIFPVQLESGQYIEFESMSDCRLYNEKGKILQQVKPEGKVPVLKEGKNTVRFDCKGQDGYNARAKITLIIKGARST</sequence>
<organism evidence="1 2">
    <name type="scientific">Candidatus Desantisbacteria bacterium CG_4_10_14_0_8_um_filter_39_17</name>
    <dbReference type="NCBI Taxonomy" id="1974542"/>
    <lineage>
        <taxon>Bacteria</taxon>
        <taxon>Candidatus Desantisiibacteriota</taxon>
    </lineage>
</organism>
<gene>
    <name evidence="1" type="ORF">COY51_01390</name>
</gene>
<protein>
    <submittedName>
        <fullName evidence="1">Uncharacterized protein</fullName>
    </submittedName>
</protein>
<evidence type="ECO:0000313" key="2">
    <source>
        <dbReference type="Proteomes" id="UP000234145"/>
    </source>
</evidence>
<reference evidence="2" key="1">
    <citation type="submission" date="2017-09" db="EMBL/GenBank/DDBJ databases">
        <title>Depth-based differentiation of microbial function through sediment-hosted aquifers and enrichment of novel symbionts in the deep terrestrial subsurface.</title>
        <authorList>
            <person name="Probst A.J."/>
            <person name="Ladd B."/>
            <person name="Jarett J.K."/>
            <person name="Geller-Mcgrath D.E."/>
            <person name="Sieber C.M.K."/>
            <person name="Emerson J.B."/>
            <person name="Anantharaman K."/>
            <person name="Thomas B.C."/>
            <person name="Malmstrom R."/>
            <person name="Stieglmeier M."/>
            <person name="Klingl A."/>
            <person name="Woyke T."/>
            <person name="Ryan C.M."/>
            <person name="Banfield J.F."/>
        </authorList>
    </citation>
    <scope>NUCLEOTIDE SEQUENCE [LARGE SCALE GENOMIC DNA]</scope>
</reference>
<dbReference type="Proteomes" id="UP000234145">
    <property type="component" value="Unassembled WGS sequence"/>
</dbReference>
<proteinExistence type="predicted"/>
<dbReference type="EMBL" id="PFMS01000028">
    <property type="protein sequence ID" value="PIZ17005.1"/>
    <property type="molecule type" value="Genomic_DNA"/>
</dbReference>
<dbReference type="Gene3D" id="3.20.20.70">
    <property type="entry name" value="Aldolase class I"/>
    <property type="match status" value="1"/>
</dbReference>
<dbReference type="InterPro" id="IPR017853">
    <property type="entry name" value="GH"/>
</dbReference>
<accession>A0A2H9PE62</accession>
<dbReference type="SUPFAM" id="SSF51445">
    <property type="entry name" value="(Trans)glycosidases"/>
    <property type="match status" value="1"/>
</dbReference>
<dbReference type="AlphaFoldDB" id="A0A2H9PE62"/>
<comment type="caution">
    <text evidence="1">The sequence shown here is derived from an EMBL/GenBank/DDBJ whole genome shotgun (WGS) entry which is preliminary data.</text>
</comment>